<sequence length="40" mass="4753">MTNYDFSFIRGMCWATVFSIPLWISFFGWLKLVGMVWAVM</sequence>
<keyword evidence="2" id="KW-1185">Reference proteome</keyword>
<protein>
    <submittedName>
        <fullName evidence="1">Uncharacterized protein</fullName>
    </submittedName>
</protein>
<dbReference type="Proteomes" id="UP000674416">
    <property type="component" value="Unassembled WGS sequence"/>
</dbReference>
<comment type="caution">
    <text evidence="1">The sequence shown here is derived from an EMBL/GenBank/DDBJ whole genome shotgun (WGS) entry which is preliminary data.</text>
</comment>
<proteinExistence type="predicted"/>
<gene>
    <name evidence="1" type="ORF">JOC74_001555</name>
</gene>
<evidence type="ECO:0000313" key="2">
    <source>
        <dbReference type="Proteomes" id="UP000674416"/>
    </source>
</evidence>
<dbReference type="RefSeq" id="WP_264080126.1">
    <property type="nucleotide sequence ID" value="NZ_JAFDST010000002.1"/>
</dbReference>
<reference evidence="1 2" key="1">
    <citation type="submission" date="2021-01" db="EMBL/GenBank/DDBJ databases">
        <title>Genomic Encyclopedia of Type Strains, Phase IV (KMG-IV): sequencing the most valuable type-strain genomes for metagenomic binning, comparative biology and taxonomic classification.</title>
        <authorList>
            <person name="Goeker M."/>
        </authorList>
    </citation>
    <scope>NUCLEOTIDE SEQUENCE [LARGE SCALE GENOMIC DNA]</scope>
    <source>
        <strain evidence="1 2">DSM 103394</strain>
    </source>
</reference>
<organism evidence="1 2">
    <name type="scientific">Bacillus capparidis</name>
    <dbReference type="NCBI Taxonomy" id="1840411"/>
    <lineage>
        <taxon>Bacteria</taxon>
        <taxon>Bacillati</taxon>
        <taxon>Bacillota</taxon>
        <taxon>Bacilli</taxon>
        <taxon>Bacillales</taxon>
        <taxon>Bacillaceae</taxon>
        <taxon>Bacillus</taxon>
    </lineage>
</organism>
<name>A0ABS4CU14_9BACI</name>
<evidence type="ECO:0000313" key="1">
    <source>
        <dbReference type="EMBL" id="MBP1081062.1"/>
    </source>
</evidence>
<dbReference type="EMBL" id="JAFDST010000002">
    <property type="protein sequence ID" value="MBP1081062.1"/>
    <property type="molecule type" value="Genomic_DNA"/>
</dbReference>
<accession>A0ABS4CU14</accession>